<dbReference type="RefSeq" id="WP_319159822.1">
    <property type="nucleotide sequence ID" value="NZ_CP138359.1"/>
</dbReference>
<dbReference type="EMBL" id="CP138359">
    <property type="protein sequence ID" value="WPF83489.1"/>
    <property type="molecule type" value="Genomic_DNA"/>
</dbReference>
<keyword evidence="2" id="KW-1185">Reference proteome</keyword>
<evidence type="ECO:0000313" key="1">
    <source>
        <dbReference type="EMBL" id="WPF83489.1"/>
    </source>
</evidence>
<dbReference type="AlphaFoldDB" id="A0AAF0Z9Q9"/>
<sequence>MPGPCGDDLEKLVDGVGEDPTDERLARLAAWPFEEARRADCADDHLALATSYFETLDAALREGRIDGEVYDEVLRCLARRAAGPHP</sequence>
<reference evidence="2" key="1">
    <citation type="submission" date="2023-11" db="EMBL/GenBank/DDBJ databases">
        <authorList>
            <person name="Helweg L.P."/>
            <person name="Kiel A."/>
            <person name="Hitz F."/>
            <person name="Ruckert-Reed C."/>
            <person name="Busche T."/>
            <person name="Kaltschmidt B."/>
            <person name="Kaltschmidt C."/>
        </authorList>
    </citation>
    <scope>NUCLEOTIDE SEQUENCE [LARGE SCALE GENOMIC DNA]</scope>
    <source>
        <strain evidence="2">4.1</strain>
    </source>
</reference>
<dbReference type="KEGG" id="sbil:SANBI_001171"/>
<protein>
    <submittedName>
        <fullName evidence="1">Uncharacterized protein</fullName>
    </submittedName>
</protein>
<name>A0AAF0Z9Q9_9MICO</name>
<evidence type="ECO:0000313" key="2">
    <source>
        <dbReference type="Proteomes" id="UP001304340"/>
    </source>
</evidence>
<gene>
    <name evidence="1" type="ORF">SANBI_001171</name>
</gene>
<accession>A0AAF0Z9Q9</accession>
<organism evidence="1 2">
    <name type="scientific">Sanguibacter biliveldensis</name>
    <dbReference type="NCBI Taxonomy" id="3030830"/>
    <lineage>
        <taxon>Bacteria</taxon>
        <taxon>Bacillati</taxon>
        <taxon>Actinomycetota</taxon>
        <taxon>Actinomycetes</taxon>
        <taxon>Micrococcales</taxon>
        <taxon>Sanguibacteraceae</taxon>
        <taxon>Sanguibacter</taxon>
    </lineage>
</organism>
<proteinExistence type="predicted"/>
<dbReference type="Proteomes" id="UP001304340">
    <property type="component" value="Chromosome"/>
</dbReference>